<sequence>MPKARKVSNRMSKDEYKQIKEKMRAGLEKTKAKSQQRWKRILEERQRGNGSLFSSRMMALVNAKDEIHRLERAYTEREAQEKKMEMQRLMEDINRTYIAIVGEAGMPKLRARLASKASPCTKPMSTTEGTLDSSPHAIDVSMQTKGSIASPSDCESSKSPSLAPATEQKPVVLPSPTGAAVVNIAGSRKRLALSSGKGSDKMEAKSHIDKKRINLE</sequence>
<accession>A0A3N4I152</accession>
<evidence type="ECO:0000256" key="2">
    <source>
        <dbReference type="SAM" id="MobiDB-lite"/>
    </source>
</evidence>
<name>A0A3N4I152_ASCIM</name>
<gene>
    <name evidence="3" type="ORF">BJ508DRAFT_328057</name>
</gene>
<feature type="compositionally biased region" description="Low complexity" evidence="2">
    <location>
        <begin position="150"/>
        <end position="161"/>
    </location>
</feature>
<feature type="compositionally biased region" description="Basic and acidic residues" evidence="2">
    <location>
        <begin position="198"/>
        <end position="216"/>
    </location>
</feature>
<reference evidence="3 4" key="1">
    <citation type="journal article" date="2018" name="Nat. Ecol. Evol.">
        <title>Pezizomycetes genomes reveal the molecular basis of ectomycorrhizal truffle lifestyle.</title>
        <authorList>
            <person name="Murat C."/>
            <person name="Payen T."/>
            <person name="Noel B."/>
            <person name="Kuo A."/>
            <person name="Morin E."/>
            <person name="Chen J."/>
            <person name="Kohler A."/>
            <person name="Krizsan K."/>
            <person name="Balestrini R."/>
            <person name="Da Silva C."/>
            <person name="Montanini B."/>
            <person name="Hainaut M."/>
            <person name="Levati E."/>
            <person name="Barry K.W."/>
            <person name="Belfiori B."/>
            <person name="Cichocki N."/>
            <person name="Clum A."/>
            <person name="Dockter R.B."/>
            <person name="Fauchery L."/>
            <person name="Guy J."/>
            <person name="Iotti M."/>
            <person name="Le Tacon F."/>
            <person name="Lindquist E.A."/>
            <person name="Lipzen A."/>
            <person name="Malagnac F."/>
            <person name="Mello A."/>
            <person name="Molinier V."/>
            <person name="Miyauchi S."/>
            <person name="Poulain J."/>
            <person name="Riccioni C."/>
            <person name="Rubini A."/>
            <person name="Sitrit Y."/>
            <person name="Splivallo R."/>
            <person name="Traeger S."/>
            <person name="Wang M."/>
            <person name="Zifcakova L."/>
            <person name="Wipf D."/>
            <person name="Zambonelli A."/>
            <person name="Paolocci F."/>
            <person name="Nowrousian M."/>
            <person name="Ottonello S."/>
            <person name="Baldrian P."/>
            <person name="Spatafora J.W."/>
            <person name="Henrissat B."/>
            <person name="Nagy L.G."/>
            <person name="Aury J.M."/>
            <person name="Wincker P."/>
            <person name="Grigoriev I.V."/>
            <person name="Bonfante P."/>
            <person name="Martin F.M."/>
        </authorList>
    </citation>
    <scope>NUCLEOTIDE SEQUENCE [LARGE SCALE GENOMIC DNA]</scope>
    <source>
        <strain evidence="3 4">RN42</strain>
    </source>
</reference>
<dbReference type="Proteomes" id="UP000275078">
    <property type="component" value="Unassembled WGS sequence"/>
</dbReference>
<proteinExistence type="predicted"/>
<evidence type="ECO:0000313" key="4">
    <source>
        <dbReference type="Proteomes" id="UP000275078"/>
    </source>
</evidence>
<protein>
    <submittedName>
        <fullName evidence="3">Uncharacterized protein</fullName>
    </submittedName>
</protein>
<dbReference type="AlphaFoldDB" id="A0A3N4I152"/>
<evidence type="ECO:0000256" key="1">
    <source>
        <dbReference type="SAM" id="Coils"/>
    </source>
</evidence>
<organism evidence="3 4">
    <name type="scientific">Ascobolus immersus RN42</name>
    <dbReference type="NCBI Taxonomy" id="1160509"/>
    <lineage>
        <taxon>Eukaryota</taxon>
        <taxon>Fungi</taxon>
        <taxon>Dikarya</taxon>
        <taxon>Ascomycota</taxon>
        <taxon>Pezizomycotina</taxon>
        <taxon>Pezizomycetes</taxon>
        <taxon>Pezizales</taxon>
        <taxon>Ascobolaceae</taxon>
        <taxon>Ascobolus</taxon>
    </lineage>
</organism>
<feature type="region of interest" description="Disordered" evidence="2">
    <location>
        <begin position="192"/>
        <end position="216"/>
    </location>
</feature>
<feature type="region of interest" description="Disordered" evidence="2">
    <location>
        <begin position="116"/>
        <end position="177"/>
    </location>
</feature>
<feature type="coiled-coil region" evidence="1">
    <location>
        <begin position="60"/>
        <end position="96"/>
    </location>
</feature>
<evidence type="ECO:0000313" key="3">
    <source>
        <dbReference type="EMBL" id="RPA79803.1"/>
    </source>
</evidence>
<keyword evidence="4" id="KW-1185">Reference proteome</keyword>
<feature type="compositionally biased region" description="Polar residues" evidence="2">
    <location>
        <begin position="123"/>
        <end position="133"/>
    </location>
</feature>
<keyword evidence="1" id="KW-0175">Coiled coil</keyword>
<dbReference type="EMBL" id="ML119695">
    <property type="protein sequence ID" value="RPA79803.1"/>
    <property type="molecule type" value="Genomic_DNA"/>
</dbReference>